<dbReference type="CDD" id="cd17356">
    <property type="entry name" value="MFS_HXT"/>
    <property type="match status" value="1"/>
</dbReference>
<dbReference type="PANTHER" id="PTHR48022:SF75">
    <property type="entry name" value="GALACTOSE TRANSPORTER-RELATED"/>
    <property type="match status" value="1"/>
</dbReference>
<dbReference type="InterPro" id="IPR003663">
    <property type="entry name" value="Sugar/inositol_transpt"/>
</dbReference>
<dbReference type="GO" id="GO:0005351">
    <property type="term" value="F:carbohydrate:proton symporter activity"/>
    <property type="evidence" value="ECO:0007669"/>
    <property type="project" value="TreeGrafter"/>
</dbReference>
<dbReference type="Proteomes" id="UP000054886">
    <property type="component" value="Unassembled WGS sequence"/>
</dbReference>
<dbReference type="PRINTS" id="PR00171">
    <property type="entry name" value="SUGRTRNSPORT"/>
</dbReference>
<evidence type="ECO:0000259" key="9">
    <source>
        <dbReference type="PROSITE" id="PS50850"/>
    </source>
</evidence>
<dbReference type="SUPFAM" id="SSF103473">
    <property type="entry name" value="MFS general substrate transporter"/>
    <property type="match status" value="1"/>
</dbReference>
<dbReference type="PANTHER" id="PTHR48022">
    <property type="entry name" value="PLASTIDIC GLUCOSE TRANSPORTER 4"/>
    <property type="match status" value="1"/>
</dbReference>
<keyword evidence="5" id="KW-0812">Transmembrane</keyword>
<organism evidence="10 11">
    <name type="scientific">Candida glabrata</name>
    <name type="common">Yeast</name>
    <name type="synonym">Torulopsis glabrata</name>
    <dbReference type="NCBI Taxonomy" id="5478"/>
    <lineage>
        <taxon>Eukaryota</taxon>
        <taxon>Fungi</taxon>
        <taxon>Dikarya</taxon>
        <taxon>Ascomycota</taxon>
        <taxon>Saccharomycotina</taxon>
        <taxon>Saccharomycetes</taxon>
        <taxon>Saccharomycetales</taxon>
        <taxon>Saccharomycetaceae</taxon>
        <taxon>Nakaseomyces</taxon>
    </lineage>
</organism>
<sequence>MSSSNKDSESFENYPSQNSDNSYKRDDLDPDTLEKEAKIENPNGKSAYIAVSISCALVAFGGFIFGWDTGTISGFVNQTDFIRRIGSKHADGTSYLSKVRTGLVVGIFNIGCAIGGVVLSKIGDTKGRKAGLVTVVLIYIVGIVIQIATIDKWYQYFIGRIISGLGVGGISVLSPTLISEVAPKELRGSLVSLYQIMITLGIFLGYCTNYGTKNYSNSVQWRVPLGLCFAWALLMIGGMTFVPESPRYLIEAGDDDAARKSLCAANKLPAEHPFIEQEFTILKAKVEEANAAGTASWSELITGKPAMLRRTIMGIMIQSLQQLTGDNYFFYYGTTVFKAVGLEDSFQTSIVFGVVNFFSTFLSLFTVDRFGRRNCLLYGAAGMVCCYVVYASVGVTRLWPNGQGNGSSKGAGNCMIVFSCFYIFCFATTWAPIAYVIISESFPLRIKTKAMSIASASNWIWGFLIAFFTPFITGAINFYYGYVFMGCMVFAYFYVFFFVNETRGLTLEEVDEMYAEGVLPWKSSKWVPESERDDSYDADALLHDDTPWYKRVIGRN</sequence>
<dbReference type="InterPro" id="IPR005828">
    <property type="entry name" value="MFS_sugar_transport-like"/>
</dbReference>
<dbReference type="Gene3D" id="1.20.1250.20">
    <property type="entry name" value="MFS general substrate transporter like domains"/>
    <property type="match status" value="1"/>
</dbReference>
<evidence type="ECO:0000256" key="4">
    <source>
        <dbReference type="ARBA" id="ARBA00022597"/>
    </source>
</evidence>
<evidence type="ECO:0000256" key="1">
    <source>
        <dbReference type="ARBA" id="ARBA00004141"/>
    </source>
</evidence>
<keyword evidence="3 8" id="KW-0813">Transport</keyword>
<evidence type="ECO:0000256" key="8">
    <source>
        <dbReference type="RuleBase" id="RU003346"/>
    </source>
</evidence>
<dbReference type="VEuPathDB" id="FungiDB:B1J91_A02321g"/>
<dbReference type="AlphaFoldDB" id="A0A0W0C964"/>
<dbReference type="GO" id="GO:0005886">
    <property type="term" value="C:plasma membrane"/>
    <property type="evidence" value="ECO:0007669"/>
    <property type="project" value="TreeGrafter"/>
</dbReference>
<protein>
    <submittedName>
        <fullName evidence="10">Low-affinity glucose transporter HXT3</fullName>
    </submittedName>
</protein>
<dbReference type="PROSITE" id="PS00216">
    <property type="entry name" value="SUGAR_TRANSPORT_1"/>
    <property type="match status" value="1"/>
</dbReference>
<dbReference type="InterPro" id="IPR036259">
    <property type="entry name" value="MFS_trans_sf"/>
</dbReference>
<dbReference type="FunFam" id="1.20.1250.20:FF:000044">
    <property type="entry name" value="Hexose transporter Hxt3p"/>
    <property type="match status" value="1"/>
</dbReference>
<evidence type="ECO:0000256" key="5">
    <source>
        <dbReference type="ARBA" id="ARBA00022692"/>
    </source>
</evidence>
<reference evidence="10 11" key="1">
    <citation type="submission" date="2015-10" db="EMBL/GenBank/DDBJ databases">
        <title>Draft genomes sequences of Candida glabrata isolates 1A, 1B, 2A, 2B, 3A and 3B.</title>
        <authorList>
            <person name="Haavelsrud O.E."/>
            <person name="Gaustad P."/>
        </authorList>
    </citation>
    <scope>NUCLEOTIDE SEQUENCE [LARGE SCALE GENOMIC DNA]</scope>
    <source>
        <strain evidence="10">910700640</strain>
    </source>
</reference>
<evidence type="ECO:0000256" key="2">
    <source>
        <dbReference type="ARBA" id="ARBA00010992"/>
    </source>
</evidence>
<dbReference type="VEuPathDB" id="FungiDB:GW608_A02057"/>
<dbReference type="InterPro" id="IPR020846">
    <property type="entry name" value="MFS_dom"/>
</dbReference>
<dbReference type="VEuPathDB" id="FungiDB:GWK60_A02123"/>
<dbReference type="InterPro" id="IPR050360">
    <property type="entry name" value="MFS_Sugar_Transporters"/>
</dbReference>
<dbReference type="InterPro" id="IPR005829">
    <property type="entry name" value="Sugar_transporter_CS"/>
</dbReference>
<gene>
    <name evidence="10" type="ORF">AO440_000085</name>
</gene>
<dbReference type="PROSITE" id="PS00217">
    <property type="entry name" value="SUGAR_TRANSPORT_2"/>
    <property type="match status" value="1"/>
</dbReference>
<evidence type="ECO:0000256" key="3">
    <source>
        <dbReference type="ARBA" id="ARBA00022448"/>
    </source>
</evidence>
<evidence type="ECO:0000256" key="6">
    <source>
        <dbReference type="ARBA" id="ARBA00022989"/>
    </source>
</evidence>
<dbReference type="EMBL" id="LLZZ01000084">
    <property type="protein sequence ID" value="KTB09828.1"/>
    <property type="molecule type" value="Genomic_DNA"/>
</dbReference>
<feature type="domain" description="Major facilitator superfamily (MFS) profile" evidence="9">
    <location>
        <begin position="54"/>
        <end position="503"/>
    </location>
</feature>
<evidence type="ECO:0000313" key="11">
    <source>
        <dbReference type="Proteomes" id="UP000054886"/>
    </source>
</evidence>
<comment type="subcellular location">
    <subcellularLocation>
        <location evidence="1">Membrane</location>
        <topology evidence="1">Multi-pass membrane protein</topology>
    </subcellularLocation>
</comment>
<keyword evidence="6" id="KW-1133">Transmembrane helix</keyword>
<evidence type="ECO:0000256" key="7">
    <source>
        <dbReference type="ARBA" id="ARBA00023136"/>
    </source>
</evidence>
<keyword evidence="4 10" id="KW-0762">Sugar transport</keyword>
<proteinExistence type="inferred from homology"/>
<dbReference type="VEuPathDB" id="FungiDB:GVI51_A02079"/>
<accession>A0A0W0C964</accession>
<keyword evidence="7" id="KW-0472">Membrane</keyword>
<evidence type="ECO:0000313" key="10">
    <source>
        <dbReference type="EMBL" id="KTB09828.1"/>
    </source>
</evidence>
<comment type="similarity">
    <text evidence="2 8">Belongs to the major facilitator superfamily. Sugar transporter (TC 2.A.1.1) family.</text>
</comment>
<dbReference type="NCBIfam" id="TIGR00879">
    <property type="entry name" value="SP"/>
    <property type="match status" value="1"/>
</dbReference>
<dbReference type="GO" id="GO:0055056">
    <property type="term" value="F:D-glucose transmembrane transporter activity"/>
    <property type="evidence" value="ECO:0007669"/>
    <property type="project" value="UniProtKB-ARBA"/>
</dbReference>
<dbReference type="VEuPathDB" id="FungiDB:CAGL0A02321g"/>
<name>A0A0W0C964_CANGB</name>
<comment type="caution">
    <text evidence="10">The sequence shown here is derived from an EMBL/GenBank/DDBJ whole genome shotgun (WGS) entry which is preliminary data.</text>
</comment>
<dbReference type="PROSITE" id="PS50850">
    <property type="entry name" value="MFS"/>
    <property type="match status" value="1"/>
</dbReference>
<dbReference type="Pfam" id="PF00083">
    <property type="entry name" value="Sugar_tr"/>
    <property type="match status" value="1"/>
</dbReference>